<keyword evidence="2" id="KW-0812">Transmembrane</keyword>
<reference evidence="3 4" key="1">
    <citation type="submission" date="2020-08" db="EMBL/GenBank/DDBJ databases">
        <title>Exploring microbial biodiversity for novel pathways involved in the catabolism of aromatic compounds derived from lignin.</title>
        <authorList>
            <person name="Elkins J."/>
        </authorList>
    </citation>
    <scope>NUCLEOTIDE SEQUENCE [LARGE SCALE GENOMIC DNA]</scope>
    <source>
        <strain evidence="3 4">B1D3A</strain>
    </source>
</reference>
<feature type="transmembrane region" description="Helical" evidence="2">
    <location>
        <begin position="6"/>
        <end position="25"/>
    </location>
</feature>
<evidence type="ECO:0000313" key="3">
    <source>
        <dbReference type="EMBL" id="MBB5987819.1"/>
    </source>
</evidence>
<keyword evidence="2" id="KW-0472">Membrane</keyword>
<gene>
    <name evidence="3" type="ORF">HNP60_003793</name>
</gene>
<keyword evidence="2" id="KW-1133">Transmembrane helix</keyword>
<proteinExistence type="predicted"/>
<dbReference type="RefSeq" id="WP_014078090.1">
    <property type="nucleotide sequence ID" value="NZ_JACHKA010000001.1"/>
</dbReference>
<sequence>MDSFWLLITVAGPILLALTLAYAIWRNRRETGPGDVAHSDRAAKRLRDQLDQEDKRRDHRTTTEA</sequence>
<dbReference type="Proteomes" id="UP001138540">
    <property type="component" value="Unassembled WGS sequence"/>
</dbReference>
<evidence type="ECO:0000256" key="1">
    <source>
        <dbReference type="SAM" id="MobiDB-lite"/>
    </source>
</evidence>
<evidence type="ECO:0000256" key="2">
    <source>
        <dbReference type="SAM" id="Phobius"/>
    </source>
</evidence>
<dbReference type="EMBL" id="JACHKA010000001">
    <property type="protein sequence ID" value="MBB5987819.1"/>
    <property type="molecule type" value="Genomic_DNA"/>
</dbReference>
<protein>
    <submittedName>
        <fullName evidence="3">Uncharacterized protein</fullName>
    </submittedName>
</protein>
<accession>A0ABR6NNP7</accession>
<name>A0ABR6NNP7_9SPHN</name>
<organism evidence="3 4">
    <name type="scientific">Sphingobium lignivorans</name>
    <dbReference type="NCBI Taxonomy" id="2735886"/>
    <lineage>
        <taxon>Bacteria</taxon>
        <taxon>Pseudomonadati</taxon>
        <taxon>Pseudomonadota</taxon>
        <taxon>Alphaproteobacteria</taxon>
        <taxon>Sphingomonadales</taxon>
        <taxon>Sphingomonadaceae</taxon>
        <taxon>Sphingobium</taxon>
    </lineage>
</organism>
<feature type="region of interest" description="Disordered" evidence="1">
    <location>
        <begin position="30"/>
        <end position="65"/>
    </location>
</feature>
<comment type="caution">
    <text evidence="3">The sequence shown here is derived from an EMBL/GenBank/DDBJ whole genome shotgun (WGS) entry which is preliminary data.</text>
</comment>
<keyword evidence="4" id="KW-1185">Reference proteome</keyword>
<evidence type="ECO:0000313" key="4">
    <source>
        <dbReference type="Proteomes" id="UP001138540"/>
    </source>
</evidence>